<dbReference type="Pfam" id="PF10934">
    <property type="entry name" value="Sheath_initiator"/>
    <property type="match status" value="1"/>
</dbReference>
<dbReference type="EMBL" id="SUMF01000048">
    <property type="protein sequence ID" value="TJZ64256.1"/>
    <property type="molecule type" value="Genomic_DNA"/>
</dbReference>
<sequence length="138" mass="15110">MVTHDPYGTDLRLTFGRRGEDADLAVGMQDLETVSGIDNLVQALALRLLVDRGELGGLGHPRYGSRIRDLLGEPLDRPNLELMRRYVRQTLMQDPRVAEVVSVSVHAAGTRRDSVEVVAQVLAGDGEMAQLEVTFDAA</sequence>
<dbReference type="RefSeq" id="WP_136775064.1">
    <property type="nucleotide sequence ID" value="NZ_CP156074.1"/>
</dbReference>
<reference evidence="1 2" key="1">
    <citation type="submission" date="2019-04" db="EMBL/GenBank/DDBJ databases">
        <title>Chitiniphilus eburnea sp. nov., a novel chitinolytic bacterium isolated from aquaculture sludge.</title>
        <authorList>
            <person name="Sheng M."/>
        </authorList>
    </citation>
    <scope>NUCLEOTIDE SEQUENCE [LARGE SCALE GENOMIC DNA]</scope>
    <source>
        <strain evidence="1 2">HX-2-15</strain>
    </source>
</reference>
<keyword evidence="2" id="KW-1185">Reference proteome</keyword>
<dbReference type="AlphaFoldDB" id="A0A4U0P9J9"/>
<accession>A0A4U0P9J9</accession>
<gene>
    <name evidence="1" type="ORF">FAZ21_19275</name>
</gene>
<evidence type="ECO:0000313" key="2">
    <source>
        <dbReference type="Proteomes" id="UP000310016"/>
    </source>
</evidence>
<proteinExistence type="predicted"/>
<protein>
    <submittedName>
        <fullName evidence="1">DUF2634 domain-containing protein</fullName>
    </submittedName>
</protein>
<dbReference type="OrthoDB" id="4829041at2"/>
<comment type="caution">
    <text evidence="1">The sequence shown here is derived from an EMBL/GenBank/DDBJ whole genome shotgun (WGS) entry which is preliminary data.</text>
</comment>
<dbReference type="Gene3D" id="3.10.450.40">
    <property type="match status" value="1"/>
</dbReference>
<evidence type="ECO:0000313" key="1">
    <source>
        <dbReference type="EMBL" id="TJZ64256.1"/>
    </source>
</evidence>
<dbReference type="InterPro" id="IPR020288">
    <property type="entry name" value="Sheath_initiator"/>
</dbReference>
<dbReference type="Proteomes" id="UP000310016">
    <property type="component" value="Unassembled WGS sequence"/>
</dbReference>
<name>A0A4U0P9J9_9NEIS</name>
<dbReference type="SUPFAM" id="SSF160719">
    <property type="entry name" value="gpW/gp25-like"/>
    <property type="match status" value="1"/>
</dbReference>
<organism evidence="1 2">
    <name type="scientific">Chitiniphilus eburneus</name>
    <dbReference type="NCBI Taxonomy" id="2571148"/>
    <lineage>
        <taxon>Bacteria</taxon>
        <taxon>Pseudomonadati</taxon>
        <taxon>Pseudomonadota</taxon>
        <taxon>Betaproteobacteria</taxon>
        <taxon>Neisseriales</taxon>
        <taxon>Chitinibacteraceae</taxon>
        <taxon>Chitiniphilus</taxon>
    </lineage>
</organism>